<dbReference type="PANTHER" id="PTHR43343">
    <property type="entry name" value="PEPTIDASE S12"/>
    <property type="match status" value="1"/>
</dbReference>
<evidence type="ECO:0000313" key="6">
    <source>
        <dbReference type="EMBL" id="HCE17463.1"/>
    </source>
</evidence>
<dbReference type="EMBL" id="DPBP01000026">
    <property type="protein sequence ID" value="HCE17463.1"/>
    <property type="molecule type" value="Genomic_DNA"/>
</dbReference>
<feature type="signal peptide" evidence="4">
    <location>
        <begin position="1"/>
        <end position="21"/>
    </location>
</feature>
<organism evidence="6 7">
    <name type="scientific">Anaerolinea thermolimosa</name>
    <dbReference type="NCBI Taxonomy" id="229919"/>
    <lineage>
        <taxon>Bacteria</taxon>
        <taxon>Bacillati</taxon>
        <taxon>Chloroflexota</taxon>
        <taxon>Anaerolineae</taxon>
        <taxon>Anaerolineales</taxon>
        <taxon>Anaerolineaceae</taxon>
        <taxon>Anaerolinea</taxon>
    </lineage>
</organism>
<evidence type="ECO:0000259" key="5">
    <source>
        <dbReference type="PROSITE" id="PS50106"/>
    </source>
</evidence>
<keyword evidence="4" id="KW-0732">Signal</keyword>
<comment type="caution">
    <text evidence="6">The sequence shown here is derived from an EMBL/GenBank/DDBJ whole genome shotgun (WGS) entry which is preliminary data.</text>
</comment>
<dbReference type="PANTHER" id="PTHR43343:SF3">
    <property type="entry name" value="PROTEASE DO-LIKE 8, CHLOROPLASTIC"/>
    <property type="match status" value="1"/>
</dbReference>
<comment type="similarity">
    <text evidence="1">Belongs to the peptidase S1C family.</text>
</comment>
<dbReference type="SMART" id="SM00228">
    <property type="entry name" value="PDZ"/>
    <property type="match status" value="1"/>
</dbReference>
<dbReference type="InterPro" id="IPR001478">
    <property type="entry name" value="PDZ"/>
</dbReference>
<reference evidence="6 7" key="1">
    <citation type="journal article" date="2018" name="Nat. Biotechnol.">
        <title>A standardized bacterial taxonomy based on genome phylogeny substantially revises the tree of life.</title>
        <authorList>
            <person name="Parks D.H."/>
            <person name="Chuvochina M."/>
            <person name="Waite D.W."/>
            <person name="Rinke C."/>
            <person name="Skarshewski A."/>
            <person name="Chaumeil P.A."/>
            <person name="Hugenholtz P."/>
        </authorList>
    </citation>
    <scope>NUCLEOTIDE SEQUENCE [LARGE SCALE GENOMIC DNA]</scope>
    <source>
        <strain evidence="6">UBA8781</strain>
    </source>
</reference>
<dbReference type="Pfam" id="PF13365">
    <property type="entry name" value="Trypsin_2"/>
    <property type="match status" value="1"/>
</dbReference>
<evidence type="ECO:0000256" key="4">
    <source>
        <dbReference type="SAM" id="SignalP"/>
    </source>
</evidence>
<sequence length="530" mass="56244">MKRHPWIVGLLILAMVSMACAFTGGGGSQPTETPAPVATSTPEPTATVSNVVSSLEQVKKATVQIEAQGTFVDPQVGTVYNAAGRGTGFIIDPSGLAVTNNHVVTGAALLKVWVGGEHEPRSAKVLGVSECWDLALIDIEGEGYPYLEIYTGSVEPGLEVYAAGFPLGDPEYTLTKGIVSKARANGESYWASVPAVIEHDARIRGGNSGGPLVDATGKVVGINYAGNDRYDQNFAIRAQEAMSVVEKLKEGDFESIGVNGQAVTSEDGSLSGIWVSSVKSGSPADKAGVKGGDIITTMEGLILATDGSMKDYCGILRTRNETDTISIEVLRFASSEYLAGQLNGKPLETSFSFAGELGSQTESTTENYSGFVTVQDDYKSIQVNIPATWSEVDGSAWVLDGEIIGASITAAANLYNFNNAWDEPGVFFAVSDDLAKLGGYIQILDLYRDGLRADCDYAGRYDYKDSAFEGAYDVFEKCAGTTNTVVLLSARPQQNKTAFLVTLMVNIMSDADLAALDEIRRTFDVIGPLP</sequence>
<feature type="chain" id="PRO_5017741381" evidence="4">
    <location>
        <begin position="22"/>
        <end position="530"/>
    </location>
</feature>
<dbReference type="Pfam" id="PF13180">
    <property type="entry name" value="PDZ_2"/>
    <property type="match status" value="1"/>
</dbReference>
<feature type="domain" description="PDZ" evidence="5">
    <location>
        <begin position="242"/>
        <end position="331"/>
    </location>
</feature>
<evidence type="ECO:0000256" key="2">
    <source>
        <dbReference type="ARBA" id="ARBA00022670"/>
    </source>
</evidence>
<dbReference type="PROSITE" id="PS50106">
    <property type="entry name" value="PDZ"/>
    <property type="match status" value="1"/>
</dbReference>
<dbReference type="AlphaFoldDB" id="A0A3D1JG49"/>
<dbReference type="Proteomes" id="UP000264141">
    <property type="component" value="Unassembled WGS sequence"/>
</dbReference>
<dbReference type="GO" id="GO:0006508">
    <property type="term" value="P:proteolysis"/>
    <property type="evidence" value="ECO:0007669"/>
    <property type="project" value="UniProtKB-KW"/>
</dbReference>
<dbReference type="SUPFAM" id="SSF50494">
    <property type="entry name" value="Trypsin-like serine proteases"/>
    <property type="match status" value="1"/>
</dbReference>
<dbReference type="PRINTS" id="PR00834">
    <property type="entry name" value="PROTEASES2C"/>
</dbReference>
<dbReference type="STRING" id="229919.GCA_001050195_03628"/>
<protein>
    <submittedName>
        <fullName evidence="6">Peptidase S1</fullName>
    </submittedName>
</protein>
<gene>
    <name evidence="6" type="ORF">DEQ80_06355</name>
</gene>
<dbReference type="GO" id="GO:0004252">
    <property type="term" value="F:serine-type endopeptidase activity"/>
    <property type="evidence" value="ECO:0007669"/>
    <property type="project" value="InterPro"/>
</dbReference>
<evidence type="ECO:0000256" key="3">
    <source>
        <dbReference type="ARBA" id="ARBA00022801"/>
    </source>
</evidence>
<keyword evidence="2" id="KW-0645">Protease</keyword>
<name>A0A3D1JG49_9CHLR</name>
<dbReference type="InterPro" id="IPR043504">
    <property type="entry name" value="Peptidase_S1_PA_chymotrypsin"/>
</dbReference>
<dbReference type="Gene3D" id="2.40.10.10">
    <property type="entry name" value="Trypsin-like serine proteases"/>
    <property type="match status" value="2"/>
</dbReference>
<dbReference type="InterPro" id="IPR051201">
    <property type="entry name" value="Chloro_Bact_Ser_Proteases"/>
</dbReference>
<dbReference type="SUPFAM" id="SSF50156">
    <property type="entry name" value="PDZ domain-like"/>
    <property type="match status" value="1"/>
</dbReference>
<evidence type="ECO:0000313" key="7">
    <source>
        <dbReference type="Proteomes" id="UP000264141"/>
    </source>
</evidence>
<proteinExistence type="inferred from homology"/>
<evidence type="ECO:0000256" key="1">
    <source>
        <dbReference type="ARBA" id="ARBA00010541"/>
    </source>
</evidence>
<dbReference type="InterPro" id="IPR036034">
    <property type="entry name" value="PDZ_sf"/>
</dbReference>
<accession>A0A3D1JG49</accession>
<dbReference type="Gene3D" id="2.30.42.10">
    <property type="match status" value="1"/>
</dbReference>
<keyword evidence="3" id="KW-0378">Hydrolase</keyword>
<dbReference type="InterPro" id="IPR001940">
    <property type="entry name" value="Peptidase_S1C"/>
</dbReference>
<dbReference type="PROSITE" id="PS51257">
    <property type="entry name" value="PROKAR_LIPOPROTEIN"/>
    <property type="match status" value="1"/>
</dbReference>
<dbReference type="InterPro" id="IPR009003">
    <property type="entry name" value="Peptidase_S1_PA"/>
</dbReference>